<feature type="coiled-coil region" evidence="11">
    <location>
        <begin position="1086"/>
        <end position="1434"/>
    </location>
</feature>
<reference evidence="15" key="1">
    <citation type="submission" date="2025-08" db="UniProtKB">
        <authorList>
            <consortium name="RefSeq"/>
        </authorList>
    </citation>
    <scope>IDENTIFICATION</scope>
    <source>
        <tissue evidence="15">Blood</tissue>
    </source>
</reference>
<dbReference type="PROSITE" id="PS50067">
    <property type="entry name" value="KINESIN_MOTOR_2"/>
    <property type="match status" value="1"/>
</dbReference>
<feature type="coiled-coil region" evidence="11">
    <location>
        <begin position="1474"/>
        <end position="1501"/>
    </location>
</feature>
<feature type="binding site" evidence="10">
    <location>
        <begin position="167"/>
        <end position="174"/>
    </location>
    <ligand>
        <name>ATP</name>
        <dbReference type="ChEBI" id="CHEBI:30616"/>
    </ligand>
</feature>
<evidence type="ECO:0000256" key="5">
    <source>
        <dbReference type="ARBA" id="ARBA00022741"/>
    </source>
</evidence>
<feature type="coiled-coil region" evidence="11">
    <location>
        <begin position="588"/>
        <end position="615"/>
    </location>
</feature>
<dbReference type="CDD" id="cd01368">
    <property type="entry name" value="KISc_KIF23_like"/>
    <property type="match status" value="1"/>
</dbReference>
<dbReference type="PANTHER" id="PTHR47970">
    <property type="entry name" value="KINESIN-LIKE PROTEIN KIF11"/>
    <property type="match status" value="1"/>
</dbReference>
<dbReference type="InterPro" id="IPR027417">
    <property type="entry name" value="P-loop_NTPase"/>
</dbReference>
<dbReference type="RefSeq" id="XP_032101464.1">
    <property type="nucleotide sequence ID" value="XM_032245573.1"/>
</dbReference>
<feature type="coiled-coil region" evidence="11">
    <location>
        <begin position="892"/>
        <end position="989"/>
    </location>
</feature>
<dbReference type="CDD" id="cd21786">
    <property type="entry name" value="RBD_KIF20B"/>
    <property type="match status" value="1"/>
</dbReference>
<dbReference type="GO" id="GO:0008017">
    <property type="term" value="F:microtubule binding"/>
    <property type="evidence" value="ECO:0007669"/>
    <property type="project" value="InterPro"/>
</dbReference>
<evidence type="ECO:0000256" key="11">
    <source>
        <dbReference type="SAM" id="Coils"/>
    </source>
</evidence>
<feature type="region of interest" description="Disordered" evidence="12">
    <location>
        <begin position="838"/>
        <end position="888"/>
    </location>
</feature>
<feature type="coiled-coil region" evidence="11">
    <location>
        <begin position="725"/>
        <end position="801"/>
    </location>
</feature>
<dbReference type="PANTHER" id="PTHR47970:SF29">
    <property type="entry name" value="KINESIN FAMILY MEMBER 20B"/>
    <property type="match status" value="1"/>
</dbReference>
<evidence type="ECO:0000256" key="8">
    <source>
        <dbReference type="ARBA" id="ARBA00023175"/>
    </source>
</evidence>
<feature type="region of interest" description="Disordered" evidence="12">
    <location>
        <begin position="1"/>
        <end position="22"/>
    </location>
</feature>
<evidence type="ECO:0000313" key="15">
    <source>
        <dbReference type="RefSeq" id="XP_032101464.1"/>
    </source>
</evidence>
<dbReference type="GO" id="GO:0008574">
    <property type="term" value="F:plus-end-directed microtubule motor activity"/>
    <property type="evidence" value="ECO:0007669"/>
    <property type="project" value="TreeGrafter"/>
</dbReference>
<keyword evidence="7 11" id="KW-0175">Coiled coil</keyword>
<feature type="domain" description="Kinesin motor" evidence="13">
    <location>
        <begin position="73"/>
        <end position="494"/>
    </location>
</feature>
<proteinExistence type="inferred from homology"/>
<dbReference type="InterPro" id="IPR047149">
    <property type="entry name" value="KIF11-like"/>
</dbReference>
<evidence type="ECO:0000256" key="9">
    <source>
        <dbReference type="ARBA" id="ARBA00023212"/>
    </source>
</evidence>
<evidence type="ECO:0000256" key="2">
    <source>
        <dbReference type="ARBA" id="ARBA00022490"/>
    </source>
</evidence>
<name>A0A6J3F722_SAPAP</name>
<dbReference type="CTD" id="9585"/>
<evidence type="ECO:0000256" key="12">
    <source>
        <dbReference type="SAM" id="MobiDB-lite"/>
    </source>
</evidence>
<dbReference type="GO" id="GO:0005524">
    <property type="term" value="F:ATP binding"/>
    <property type="evidence" value="ECO:0007669"/>
    <property type="project" value="UniProtKB-UniRule"/>
</dbReference>
<dbReference type="InterPro" id="IPR001752">
    <property type="entry name" value="Kinesin_motor_dom"/>
</dbReference>
<evidence type="ECO:0000256" key="4">
    <source>
        <dbReference type="ARBA" id="ARBA00022701"/>
    </source>
</evidence>
<protein>
    <submittedName>
        <fullName evidence="15">Kinesin-like protein KIF20B isoform X4</fullName>
    </submittedName>
</protein>
<dbReference type="GO" id="GO:0005634">
    <property type="term" value="C:nucleus"/>
    <property type="evidence" value="ECO:0007669"/>
    <property type="project" value="TreeGrafter"/>
</dbReference>
<evidence type="ECO:0000313" key="14">
    <source>
        <dbReference type="Proteomes" id="UP000504640"/>
    </source>
</evidence>
<gene>
    <name evidence="15" type="primary">KIF20B</name>
</gene>
<keyword evidence="14" id="KW-1185">Reference proteome</keyword>
<sequence length="1793" mass="206889">MLLSGTGLRTDTNTGMESNFNQEGVSRPSYVFSADPIARPSEINFDGIKLDLSHEFSLVAPNAEANSFESKDYLHVCLRIRPFTQSEKEHESEGCVHILDSQTVVLKEPQNILGRLSEKSSGQMAQKFSFSKVFGPTTTQKEFFQGCIMQPIKDLLKGQSRLIFTYGLTNSGKTYTFQGTEENIGILPRTLNVLFDSLQERLYTKMNFKPHRSREYLRLSSEQEKEEIASKSALLRQIKEVTLHNDSNDTLYGSLTNSLNVSEFEGSMKDCEQARLNMANNIKFSVWVSFFEIYNECIYDLFVPVSSKFQKRKMLRLSQDIKGYSFIKDLQWIQVFDSKEAYRLLKLGIKHQSVAFTKLNNASSRSHSIFTIRILQIEDSEVSRVIRVSELSLCDLAGSERSMKTQNEGERLRETGNINTSLLTLGKCINVLKNSEKSKFQQHVPFRESKLTHYFQSFFNGKGKICMIVNISQCYLAYDETLNVLKFSAIAQKVCVPDTLNSSQEKLFGSVRSSQDVSLDSNSDNKISNVKRATISWENSLEDLVEDEDLIEELENAEDTKNVESELVNEDLDKTLEENKAFISHEENRKLLDLIEDLKKKLINEKKEKLTLEFKIREEVTQEFTQYWAQREADFKETLLQEREILEENAERRLAIFKDLVGKCDTQEEPAREVCAMKVETQEAHNYVGFEDIIDSLQDNVADIKKQAEIAHLYIASLADPQEAIACLELKFNQIKAELAKTKEELIKTKEKLKKKENESNSLIQELETSNKKIITQNQRIQELINIIDQKEDTMNKFQNLKLYMEDGFKCNDKADTSSLIINNKLICNETVEVPKDNKTKTCSERKRVNENEPQQDEPPAKKGSIHVSSAITEDQKKSEEMQQNITEDEDIRVLQENNEGLKGLLLNIENELKNEKEEKAEVNKQIVCLQQELSLSEKNNLTLSKEVQQIQSNYDSAVAELHVQKSKNKELEEKVMKLSEEIETATRSITNNVSQIKLMHTKIDELRTLDSISQISNIDLLNLRDLSNGSGEDNFPNTQLHLLGNAYLVSKQVKEYQIQEPSRESSFHSSIEAIWEECKEIVKASSKKSHEIQELEQQIEKLQAEVKGYKVENSRLKIEEKEHQNQDDLLKEKETLIQQLKEELQEKNVQIQHVVKEKRALSELTQTVNCYKTKIKELETILETQKDECSRSAKLEQDILEKESVILKLERNTKELQAHLQDSIKNTKDLRVKEVKLKEEITQLTNNLQDVKHLLQLKEEEKEINRQETEKLIEELSSSSALTQNLKADLQRKEEDYAELKEKLTDAKKQIEQVQKEEQLNNQKVEEAIQQYERACKELNVKEKIIEDMRMTLEEQEQTQVEQDQVLEAKLEEVERLATELEKWKEKCKDLEMKNNQRSNKEHEDNTDVLRKLSNLQDELQESEQKYNADRKKWLEEKMMLITQAKEAENIRNKEMKKYAEDRERCLKQQNQVEILTAQLAEKDSDLQKWREERDQLVAALEIQLKALISSNIQKDNEIEQLKRIVSETSKIETQIMALKPRHVSSANPDKLQSEPQSTSFEMSRSEVEDGSVVLDSCEVSAENDQSTRFPKPELEIQFTPLQPNKMAVKHPGCTTPVTVKISKARKRKSNEMEEDLVKCENKKNTTPRTNLKFPVSEDRNSSVKKEQKVSTHPSSKKTYSLRSQASIIGVNLATNKKEGTLQKFGDFLQHSPAILQSKAKKIIETMSSSKLSNVEASKENVSQPKRAKRKLYTNEISSPIDISGQVILMDQKMKESDHQILKRRLRTKTVK</sequence>
<feature type="compositionally biased region" description="Polar residues" evidence="12">
    <location>
        <begin position="7"/>
        <end position="22"/>
    </location>
</feature>
<dbReference type="InterPro" id="IPR019821">
    <property type="entry name" value="Kinesin_motor_CS"/>
</dbReference>
<dbReference type="GO" id="GO:0051231">
    <property type="term" value="P:spindle elongation"/>
    <property type="evidence" value="ECO:0007669"/>
    <property type="project" value="TreeGrafter"/>
</dbReference>
<dbReference type="GO" id="GO:0007018">
    <property type="term" value="P:microtubule-based movement"/>
    <property type="evidence" value="ECO:0007669"/>
    <property type="project" value="InterPro"/>
</dbReference>
<dbReference type="PROSITE" id="PS00411">
    <property type="entry name" value="KINESIN_MOTOR_1"/>
    <property type="match status" value="1"/>
</dbReference>
<evidence type="ECO:0000256" key="7">
    <source>
        <dbReference type="ARBA" id="ARBA00023054"/>
    </source>
</evidence>
<evidence type="ECO:0000256" key="10">
    <source>
        <dbReference type="PROSITE-ProRule" id="PRU00283"/>
    </source>
</evidence>
<dbReference type="GeneID" id="116528345"/>
<dbReference type="SMART" id="SM00129">
    <property type="entry name" value="KISc"/>
    <property type="match status" value="1"/>
</dbReference>
<accession>A0A6J3F722</accession>
<dbReference type="Gene3D" id="3.40.850.10">
    <property type="entry name" value="Kinesin motor domain"/>
    <property type="match status" value="1"/>
</dbReference>
<evidence type="ECO:0000259" key="13">
    <source>
        <dbReference type="PROSITE" id="PS50067"/>
    </source>
</evidence>
<evidence type="ECO:0000256" key="1">
    <source>
        <dbReference type="ARBA" id="ARBA00004186"/>
    </source>
</evidence>
<feature type="region of interest" description="Disordered" evidence="12">
    <location>
        <begin position="1646"/>
        <end position="1680"/>
    </location>
</feature>
<dbReference type="Pfam" id="PF00225">
    <property type="entry name" value="Kinesin"/>
    <property type="match status" value="1"/>
</dbReference>
<keyword evidence="4" id="KW-0493">Microtubule</keyword>
<keyword evidence="2" id="KW-0963">Cytoplasm</keyword>
<feature type="compositionally biased region" description="Polar residues" evidence="12">
    <location>
        <begin position="1555"/>
        <end position="1564"/>
    </location>
</feature>
<evidence type="ECO:0000256" key="3">
    <source>
        <dbReference type="ARBA" id="ARBA00022553"/>
    </source>
</evidence>
<comment type="similarity">
    <text evidence="10">Belongs to the TRAFAC class myosin-kinesin ATPase superfamily. Kinesin family.</text>
</comment>
<evidence type="ECO:0000256" key="6">
    <source>
        <dbReference type="ARBA" id="ARBA00022840"/>
    </source>
</evidence>
<organism evidence="14 15">
    <name type="scientific">Sapajus apella</name>
    <name type="common">Brown-capped capuchin</name>
    <name type="synonym">Cebus apella</name>
    <dbReference type="NCBI Taxonomy" id="9515"/>
    <lineage>
        <taxon>Eukaryota</taxon>
        <taxon>Metazoa</taxon>
        <taxon>Chordata</taxon>
        <taxon>Craniata</taxon>
        <taxon>Vertebrata</taxon>
        <taxon>Euteleostomi</taxon>
        <taxon>Mammalia</taxon>
        <taxon>Eutheria</taxon>
        <taxon>Euarchontoglires</taxon>
        <taxon>Primates</taxon>
        <taxon>Haplorrhini</taxon>
        <taxon>Platyrrhini</taxon>
        <taxon>Cebidae</taxon>
        <taxon>Cebinae</taxon>
        <taxon>Sapajus</taxon>
    </lineage>
</organism>
<keyword evidence="9" id="KW-0206">Cytoskeleton</keyword>
<keyword evidence="5 10" id="KW-0547">Nucleotide-binding</keyword>
<feature type="region of interest" description="Disordered" evidence="12">
    <location>
        <begin position="1544"/>
        <end position="1566"/>
    </location>
</feature>
<keyword evidence="3" id="KW-0597">Phosphoprotein</keyword>
<keyword evidence="6 10" id="KW-0067">ATP-binding</keyword>
<keyword evidence="8 10" id="KW-0505">Motor protein</keyword>
<feature type="compositionally biased region" description="Basic and acidic residues" evidence="12">
    <location>
        <begin position="1657"/>
        <end position="1671"/>
    </location>
</feature>
<dbReference type="GO" id="GO:0005876">
    <property type="term" value="C:spindle microtubule"/>
    <property type="evidence" value="ECO:0007669"/>
    <property type="project" value="TreeGrafter"/>
</dbReference>
<dbReference type="Proteomes" id="UP000504640">
    <property type="component" value="Unplaced"/>
</dbReference>
<feature type="compositionally biased region" description="Basic and acidic residues" evidence="12">
    <location>
        <begin position="838"/>
        <end position="851"/>
    </location>
</feature>
<dbReference type="InterPro" id="IPR036961">
    <property type="entry name" value="Kinesin_motor_dom_sf"/>
</dbReference>
<comment type="subcellular location">
    <subcellularLocation>
        <location evidence="1">Cytoplasm</location>
        <location evidence="1">Cytoskeleton</location>
        <location evidence="1">Spindle</location>
    </subcellularLocation>
</comment>
<dbReference type="PRINTS" id="PR00380">
    <property type="entry name" value="KINESINHEAVY"/>
</dbReference>
<dbReference type="GO" id="GO:0072686">
    <property type="term" value="C:mitotic spindle"/>
    <property type="evidence" value="ECO:0007669"/>
    <property type="project" value="TreeGrafter"/>
</dbReference>
<dbReference type="SUPFAM" id="SSF52540">
    <property type="entry name" value="P-loop containing nucleoside triphosphate hydrolases"/>
    <property type="match status" value="1"/>
</dbReference>
<dbReference type="GO" id="GO:0090307">
    <property type="term" value="P:mitotic spindle assembly"/>
    <property type="evidence" value="ECO:0007669"/>
    <property type="project" value="TreeGrafter"/>
</dbReference>